<dbReference type="EnsemblMetazoa" id="Aqu2.1.30937_001">
    <property type="protein sequence ID" value="Aqu2.1.30937_001"/>
    <property type="gene ID" value="Aqu2.1.30937"/>
</dbReference>
<reference evidence="1" key="1">
    <citation type="submission" date="2017-05" db="UniProtKB">
        <authorList>
            <consortium name="EnsemblMetazoa"/>
        </authorList>
    </citation>
    <scope>IDENTIFICATION</scope>
</reference>
<accession>A0A1X7UU75</accession>
<protein>
    <submittedName>
        <fullName evidence="1">Uncharacterized protein</fullName>
    </submittedName>
</protein>
<proteinExistence type="predicted"/>
<dbReference type="AlphaFoldDB" id="A0A1X7UU75"/>
<evidence type="ECO:0000313" key="1">
    <source>
        <dbReference type="EnsemblMetazoa" id="Aqu2.1.30937_001"/>
    </source>
</evidence>
<dbReference type="InParanoid" id="A0A1X7UU75"/>
<organism evidence="1">
    <name type="scientific">Amphimedon queenslandica</name>
    <name type="common">Sponge</name>
    <dbReference type="NCBI Taxonomy" id="400682"/>
    <lineage>
        <taxon>Eukaryota</taxon>
        <taxon>Metazoa</taxon>
        <taxon>Porifera</taxon>
        <taxon>Demospongiae</taxon>
        <taxon>Heteroscleromorpha</taxon>
        <taxon>Haplosclerida</taxon>
        <taxon>Niphatidae</taxon>
        <taxon>Amphimedon</taxon>
    </lineage>
</organism>
<sequence>VANELESVLERAMRRTNKFKISDFFTEFSNLYQQLCLIVCVRDSINR</sequence>
<name>A0A1X7UU75_AMPQE</name>